<name>A0A1I3A236_9EURY</name>
<evidence type="ECO:0000256" key="1">
    <source>
        <dbReference type="ARBA" id="ARBA00023015"/>
    </source>
</evidence>
<feature type="domain" description="HTH bat-type" evidence="3">
    <location>
        <begin position="163"/>
        <end position="211"/>
    </location>
</feature>
<dbReference type="EMBL" id="FOPZ01000004">
    <property type="protein sequence ID" value="SFH44167.1"/>
    <property type="molecule type" value="Genomic_DNA"/>
</dbReference>
<keyword evidence="2" id="KW-0804">Transcription</keyword>
<gene>
    <name evidence="5" type="ORF">SAMN04488066_10469</name>
</gene>
<organism evidence="5 6">
    <name type="scientific">Halorubrum aquaticum</name>
    <dbReference type="NCBI Taxonomy" id="387340"/>
    <lineage>
        <taxon>Archaea</taxon>
        <taxon>Methanobacteriati</taxon>
        <taxon>Methanobacteriota</taxon>
        <taxon>Stenosarchaea group</taxon>
        <taxon>Halobacteria</taxon>
        <taxon>Halobacteriales</taxon>
        <taxon>Haloferacaceae</taxon>
        <taxon>Halorubrum</taxon>
    </lineage>
</organism>
<evidence type="ECO:0000313" key="5">
    <source>
        <dbReference type="EMBL" id="SFH44167.1"/>
    </source>
</evidence>
<dbReference type="InterPro" id="IPR031803">
    <property type="entry name" value="BAT_GAF/HTH-assoc"/>
</dbReference>
<dbReference type="AlphaFoldDB" id="A0A1I3A236"/>
<protein>
    <recommendedName>
        <fullName evidence="7">HTH DNA binding domain-containing protein</fullName>
    </recommendedName>
</protein>
<dbReference type="PANTHER" id="PTHR34236:SF1">
    <property type="entry name" value="DIMETHYL SULFOXIDE REDUCTASE TRANSCRIPTIONAL ACTIVATOR"/>
    <property type="match status" value="1"/>
</dbReference>
<evidence type="ECO:0008006" key="7">
    <source>
        <dbReference type="Google" id="ProtNLM"/>
    </source>
</evidence>
<evidence type="ECO:0000313" key="6">
    <source>
        <dbReference type="Proteomes" id="UP000323537"/>
    </source>
</evidence>
<dbReference type="Proteomes" id="UP000323537">
    <property type="component" value="Unassembled WGS sequence"/>
</dbReference>
<reference evidence="5 6" key="1">
    <citation type="submission" date="2016-10" db="EMBL/GenBank/DDBJ databases">
        <authorList>
            <person name="Varghese N."/>
            <person name="Submissions S."/>
        </authorList>
    </citation>
    <scope>NUCLEOTIDE SEQUENCE [LARGE SCALE GENOMIC DNA]</scope>
    <source>
        <strain evidence="5 6">CGMCC 1.6377</strain>
    </source>
</reference>
<dbReference type="InterPro" id="IPR007050">
    <property type="entry name" value="HTH_bacterioopsin"/>
</dbReference>
<dbReference type="Pfam" id="PF15915">
    <property type="entry name" value="BAT"/>
    <property type="match status" value="1"/>
</dbReference>
<keyword evidence="6" id="KW-1185">Reference proteome</keyword>
<feature type="domain" description="Bacterioopsin transcriptional activator GAF and HTH associated" evidence="4">
    <location>
        <begin position="19"/>
        <end position="155"/>
    </location>
</feature>
<evidence type="ECO:0000259" key="4">
    <source>
        <dbReference type="Pfam" id="PF15915"/>
    </source>
</evidence>
<dbReference type="Pfam" id="PF04967">
    <property type="entry name" value="HTH_10"/>
    <property type="match status" value="1"/>
</dbReference>
<evidence type="ECO:0000256" key="2">
    <source>
        <dbReference type="ARBA" id="ARBA00023163"/>
    </source>
</evidence>
<sequence length="229" mass="25287">MDKRATAMVTLLSAALPQEKFVLTETLSSVPNASFEVEGVVETCETSVMPLIWASAGDHDHLDTALLDDPTTEEVELLSDQADQWLYRMKWVNDVQGLLETLVTNQATILTATTSDGRWVVRLMFPTHDGVSETMAHCKEHDIDLEMIAIREMSGQPAGRYGLTDPQFVALTTAWKQGFYTVPRGVELVDVAADLGVSHQALSERLRRGIDALVQDTLMADDQPAEISR</sequence>
<keyword evidence="1" id="KW-0805">Transcription regulation</keyword>
<accession>A0A1I3A236</accession>
<proteinExistence type="predicted"/>
<evidence type="ECO:0000259" key="3">
    <source>
        <dbReference type="Pfam" id="PF04967"/>
    </source>
</evidence>
<dbReference type="PANTHER" id="PTHR34236">
    <property type="entry name" value="DIMETHYL SULFOXIDE REDUCTASE TRANSCRIPTIONAL ACTIVATOR"/>
    <property type="match status" value="1"/>
</dbReference>